<evidence type="ECO:0000313" key="1">
    <source>
        <dbReference type="EMBL" id="GFQ76801.1"/>
    </source>
</evidence>
<organism evidence="1 2">
    <name type="scientific">Trichonephila clavata</name>
    <name type="common">Joro spider</name>
    <name type="synonym">Nephila clavata</name>
    <dbReference type="NCBI Taxonomy" id="2740835"/>
    <lineage>
        <taxon>Eukaryota</taxon>
        <taxon>Metazoa</taxon>
        <taxon>Ecdysozoa</taxon>
        <taxon>Arthropoda</taxon>
        <taxon>Chelicerata</taxon>
        <taxon>Arachnida</taxon>
        <taxon>Araneae</taxon>
        <taxon>Araneomorphae</taxon>
        <taxon>Entelegynae</taxon>
        <taxon>Araneoidea</taxon>
        <taxon>Nephilidae</taxon>
        <taxon>Trichonephila</taxon>
    </lineage>
</organism>
<name>A0A8X6KLF2_TRICU</name>
<dbReference type="Proteomes" id="UP000887116">
    <property type="component" value="Unassembled WGS sequence"/>
</dbReference>
<dbReference type="AlphaFoldDB" id="A0A8X6KLF2"/>
<accession>A0A8X6KLF2</accession>
<reference evidence="1" key="1">
    <citation type="submission" date="2020-07" db="EMBL/GenBank/DDBJ databases">
        <title>Multicomponent nature underlies the extraordinary mechanical properties of spider dragline silk.</title>
        <authorList>
            <person name="Kono N."/>
            <person name="Nakamura H."/>
            <person name="Mori M."/>
            <person name="Yoshida Y."/>
            <person name="Ohtoshi R."/>
            <person name="Malay A.D."/>
            <person name="Moran D.A.P."/>
            <person name="Tomita M."/>
            <person name="Numata K."/>
            <person name="Arakawa K."/>
        </authorList>
    </citation>
    <scope>NUCLEOTIDE SEQUENCE</scope>
</reference>
<protein>
    <submittedName>
        <fullName evidence="1">Uncharacterized protein</fullName>
    </submittedName>
</protein>
<keyword evidence="2" id="KW-1185">Reference proteome</keyword>
<gene>
    <name evidence="1" type="ORF">TNCT_374131</name>
</gene>
<evidence type="ECO:0000313" key="2">
    <source>
        <dbReference type="Proteomes" id="UP000887116"/>
    </source>
</evidence>
<sequence length="118" mass="13333">MKNYPWKVIQERSYLEYGNQHRAGFFKVTRITIRVQYLSKAMSPPDRYARCAGSVSGHIVEGILLFTRGTPHPYVVIICHQNEPVFVLKHVVLSVCSIPRGTNVKGIDGVSCTTQIKE</sequence>
<dbReference type="EMBL" id="BMAO01011814">
    <property type="protein sequence ID" value="GFQ76801.1"/>
    <property type="molecule type" value="Genomic_DNA"/>
</dbReference>
<proteinExistence type="predicted"/>
<comment type="caution">
    <text evidence="1">The sequence shown here is derived from an EMBL/GenBank/DDBJ whole genome shotgun (WGS) entry which is preliminary data.</text>
</comment>